<dbReference type="Pfam" id="PF01261">
    <property type="entry name" value="AP_endonuc_2"/>
    <property type="match status" value="1"/>
</dbReference>
<evidence type="ECO:0000313" key="3">
    <source>
        <dbReference type="Proteomes" id="UP000644756"/>
    </source>
</evidence>
<dbReference type="SUPFAM" id="SSF51658">
    <property type="entry name" value="Xylose isomerase-like"/>
    <property type="match status" value="1"/>
</dbReference>
<dbReference type="Proteomes" id="UP000644756">
    <property type="component" value="Unassembled WGS sequence"/>
</dbReference>
<dbReference type="EMBL" id="BMGR01000013">
    <property type="protein sequence ID" value="GGG16762.1"/>
    <property type="molecule type" value="Genomic_DNA"/>
</dbReference>
<feature type="domain" description="Xylose isomerase-like TIM barrel" evidence="1">
    <location>
        <begin position="29"/>
        <end position="254"/>
    </location>
</feature>
<sequence>MALNIGCQTYTWQMSYDKYANKLNHILNVIEQAGFSGVEPEVCMLGPYRDNPQQLVDDLAARNLKLGALCLALPWEHPEETAEEIAETEFVFNFLKYFPGTLLALVHLPGKDRSNLAERQQNALKCINEVARRANAQGIECAFHPNSPEGSVFKFKEDYDVMFAGLDTRYVGYAPDTGHIANGGMDAEDVIRANRSIIKHVHFKDITADGKWTSMGQGVINHSAIIQFLAETNYSGWIMVEEESDEAEREPDKYTLQNGKYMAEAVQ</sequence>
<keyword evidence="3" id="KW-1185">Reference proteome</keyword>
<dbReference type="RefSeq" id="WP_188532560.1">
    <property type="nucleotide sequence ID" value="NZ_BMGR01000013.1"/>
</dbReference>
<comment type="caution">
    <text evidence="2">The sequence shown here is derived from an EMBL/GenBank/DDBJ whole genome shotgun (WGS) entry which is preliminary data.</text>
</comment>
<organism evidence="2 3">
    <name type="scientific">Paenibacillus abyssi</name>
    <dbReference type="NCBI Taxonomy" id="1340531"/>
    <lineage>
        <taxon>Bacteria</taxon>
        <taxon>Bacillati</taxon>
        <taxon>Bacillota</taxon>
        <taxon>Bacilli</taxon>
        <taxon>Bacillales</taxon>
        <taxon>Paenibacillaceae</taxon>
        <taxon>Paenibacillus</taxon>
    </lineage>
</organism>
<gene>
    <name evidence="2" type="ORF">GCM10010916_37010</name>
</gene>
<dbReference type="InterPro" id="IPR050312">
    <property type="entry name" value="IolE/XylAMocC-like"/>
</dbReference>
<proteinExistence type="predicted"/>
<evidence type="ECO:0000259" key="1">
    <source>
        <dbReference type="Pfam" id="PF01261"/>
    </source>
</evidence>
<dbReference type="PANTHER" id="PTHR12110:SF41">
    <property type="entry name" value="INOSOSE DEHYDRATASE"/>
    <property type="match status" value="1"/>
</dbReference>
<evidence type="ECO:0000313" key="2">
    <source>
        <dbReference type="EMBL" id="GGG16762.1"/>
    </source>
</evidence>
<dbReference type="InterPro" id="IPR036237">
    <property type="entry name" value="Xyl_isomerase-like_sf"/>
</dbReference>
<dbReference type="GO" id="GO:0016853">
    <property type="term" value="F:isomerase activity"/>
    <property type="evidence" value="ECO:0007669"/>
    <property type="project" value="UniProtKB-KW"/>
</dbReference>
<keyword evidence="2" id="KW-0413">Isomerase</keyword>
<accession>A0A917G0P8</accession>
<protein>
    <submittedName>
        <fullName evidence="2">Xylose isomerase</fullName>
    </submittedName>
</protein>
<dbReference type="AlphaFoldDB" id="A0A917G0P8"/>
<reference evidence="2" key="2">
    <citation type="submission" date="2020-09" db="EMBL/GenBank/DDBJ databases">
        <authorList>
            <person name="Sun Q."/>
            <person name="Zhou Y."/>
        </authorList>
    </citation>
    <scope>NUCLEOTIDE SEQUENCE</scope>
    <source>
        <strain evidence="2">CGMCC 1.12987</strain>
    </source>
</reference>
<reference evidence="2" key="1">
    <citation type="journal article" date="2014" name="Int. J. Syst. Evol. Microbiol.">
        <title>Complete genome sequence of Corynebacterium casei LMG S-19264T (=DSM 44701T), isolated from a smear-ripened cheese.</title>
        <authorList>
            <consortium name="US DOE Joint Genome Institute (JGI-PGF)"/>
            <person name="Walter F."/>
            <person name="Albersmeier A."/>
            <person name="Kalinowski J."/>
            <person name="Ruckert C."/>
        </authorList>
    </citation>
    <scope>NUCLEOTIDE SEQUENCE</scope>
    <source>
        <strain evidence="2">CGMCC 1.12987</strain>
    </source>
</reference>
<dbReference type="PANTHER" id="PTHR12110">
    <property type="entry name" value="HYDROXYPYRUVATE ISOMERASE"/>
    <property type="match status" value="1"/>
</dbReference>
<dbReference type="InterPro" id="IPR013022">
    <property type="entry name" value="Xyl_isomerase-like_TIM-brl"/>
</dbReference>
<name>A0A917G0P8_9BACL</name>
<dbReference type="Gene3D" id="3.20.20.150">
    <property type="entry name" value="Divalent-metal-dependent TIM barrel enzymes"/>
    <property type="match status" value="1"/>
</dbReference>